<accession>A0A833EDE9</accession>
<dbReference type="NCBIfam" id="TIGR02699">
    <property type="entry name" value="archaeo_AfpA"/>
    <property type="match status" value="1"/>
</dbReference>
<dbReference type="PANTHER" id="PTHR14359">
    <property type="entry name" value="HOMO-OLIGOMERIC FLAVIN CONTAINING CYS DECARBOXYLASE FAMILY"/>
    <property type="match status" value="1"/>
</dbReference>
<dbReference type="SUPFAM" id="SSF52507">
    <property type="entry name" value="Homo-oligomeric flavin-containing Cys decarboxylases, HFCD"/>
    <property type="match status" value="1"/>
</dbReference>
<organism evidence="2 3">
    <name type="scientific">Methanothermococcus okinawensis</name>
    <dbReference type="NCBI Taxonomy" id="155863"/>
    <lineage>
        <taxon>Archaea</taxon>
        <taxon>Methanobacteriati</taxon>
        <taxon>Methanobacteriota</taxon>
        <taxon>Methanomada group</taxon>
        <taxon>Methanococci</taxon>
        <taxon>Methanococcales</taxon>
        <taxon>Methanococcaceae</taxon>
        <taxon>Methanothermococcus</taxon>
    </lineage>
</organism>
<sequence>MIKIAWGITGCGDKIEEVVDTMIGLKDELHLDIDVYASKSAKRVLKWYRLWDKLMAEFQEIKVEVDANAPFLAGKLQTGKYDIFLVAPATANTVAKIAHCIADTLITNSVSQAIKGGVPVYIFPPDNRVGEIETVIPGGKTLKLRIRKEDVENVERLRKMEGITVLDTVEDIRRAILEYMKSNGKLC</sequence>
<proteinExistence type="predicted"/>
<reference evidence="2" key="1">
    <citation type="journal article" date="2020" name="ISME J.">
        <title>Gammaproteobacteria mediating utilization of methyl-, sulfur- and petroleum organic compounds in deep ocean hydrothermal plumes.</title>
        <authorList>
            <person name="Zhou Z."/>
            <person name="Liu Y."/>
            <person name="Pan J."/>
            <person name="Cron B.R."/>
            <person name="Toner B.M."/>
            <person name="Anantharaman K."/>
            <person name="Breier J.A."/>
            <person name="Dick G.J."/>
            <person name="Li M."/>
        </authorList>
    </citation>
    <scope>NUCLEOTIDE SEQUENCE</scope>
    <source>
        <strain evidence="2">SZUA-1534</strain>
    </source>
</reference>
<dbReference type="PANTHER" id="PTHR14359:SF19">
    <property type="entry name" value="FLAVOPROTEIN"/>
    <property type="match status" value="1"/>
</dbReference>
<feature type="domain" description="Flavoprotein" evidence="1">
    <location>
        <begin position="3"/>
        <end position="165"/>
    </location>
</feature>
<dbReference type="InterPro" id="IPR014072">
    <property type="entry name" value="Archaeoflavo_AfpA"/>
</dbReference>
<dbReference type="GO" id="GO:0010181">
    <property type="term" value="F:FMN binding"/>
    <property type="evidence" value="ECO:0007669"/>
    <property type="project" value="TreeGrafter"/>
</dbReference>
<dbReference type="Pfam" id="PF02441">
    <property type="entry name" value="Flavoprotein"/>
    <property type="match status" value="1"/>
</dbReference>
<dbReference type="Proteomes" id="UP000623215">
    <property type="component" value="Unassembled WGS sequence"/>
</dbReference>
<evidence type="ECO:0000259" key="1">
    <source>
        <dbReference type="Pfam" id="PF02441"/>
    </source>
</evidence>
<dbReference type="GO" id="GO:0071513">
    <property type="term" value="C:phosphopantothenoylcysteine decarboxylase complex"/>
    <property type="evidence" value="ECO:0007669"/>
    <property type="project" value="TreeGrafter"/>
</dbReference>
<protein>
    <submittedName>
        <fullName evidence="2">Archaeoflavoprotein AfpA</fullName>
    </submittedName>
</protein>
<dbReference type="InterPro" id="IPR036551">
    <property type="entry name" value="Flavin_trans-like"/>
</dbReference>
<dbReference type="GO" id="GO:0015937">
    <property type="term" value="P:coenzyme A biosynthetic process"/>
    <property type="evidence" value="ECO:0007669"/>
    <property type="project" value="TreeGrafter"/>
</dbReference>
<dbReference type="EMBL" id="DQVW01000071">
    <property type="protein sequence ID" value="HIQ32617.1"/>
    <property type="molecule type" value="Genomic_DNA"/>
</dbReference>
<dbReference type="GO" id="GO:0004633">
    <property type="term" value="F:phosphopantothenoylcysteine decarboxylase activity"/>
    <property type="evidence" value="ECO:0007669"/>
    <property type="project" value="TreeGrafter"/>
</dbReference>
<dbReference type="Gene3D" id="3.40.50.1950">
    <property type="entry name" value="Flavin prenyltransferase-like"/>
    <property type="match status" value="1"/>
</dbReference>
<gene>
    <name evidence="2" type="primary">afpA</name>
    <name evidence="2" type="ORF">EYH55_03955</name>
</gene>
<dbReference type="AlphaFoldDB" id="A0A833EDE9"/>
<evidence type="ECO:0000313" key="2">
    <source>
        <dbReference type="EMBL" id="HIQ32617.1"/>
    </source>
</evidence>
<evidence type="ECO:0000313" key="3">
    <source>
        <dbReference type="Proteomes" id="UP000623215"/>
    </source>
</evidence>
<name>A0A833EDE9_9EURY</name>
<dbReference type="InterPro" id="IPR003382">
    <property type="entry name" value="Flavoprotein"/>
</dbReference>
<comment type="caution">
    <text evidence="2">The sequence shown here is derived from an EMBL/GenBank/DDBJ whole genome shotgun (WGS) entry which is preliminary data.</text>
</comment>